<dbReference type="PANTHER" id="PTHR40658">
    <property type="match status" value="1"/>
</dbReference>
<dbReference type="Gene3D" id="1.20.120.450">
    <property type="entry name" value="dinb family like domain"/>
    <property type="match status" value="1"/>
</dbReference>
<dbReference type="PIRSF" id="PIRSF031551">
    <property type="entry name" value="DUF1706"/>
    <property type="match status" value="1"/>
</dbReference>
<protein>
    <submittedName>
        <fullName evidence="1">DfsB family protein</fullName>
    </submittedName>
</protein>
<accession>A0A3Q8S890</accession>
<dbReference type="EMBL" id="CP034234">
    <property type="protein sequence ID" value="AZK44665.1"/>
    <property type="molecule type" value="Genomic_DNA"/>
</dbReference>
<dbReference type="InterPro" id="IPR034660">
    <property type="entry name" value="DinB/YfiT-like"/>
</dbReference>
<gene>
    <name evidence="1" type="ORF">EEI45_08010</name>
</gene>
<evidence type="ECO:0000313" key="1">
    <source>
        <dbReference type="EMBL" id="AZK44665.1"/>
    </source>
</evidence>
<dbReference type="Proteomes" id="UP000278804">
    <property type="component" value="Chromosome"/>
</dbReference>
<proteinExistence type="predicted"/>
<keyword evidence="2" id="KW-1185">Reference proteome</keyword>
<dbReference type="SUPFAM" id="SSF109854">
    <property type="entry name" value="DinB/YfiT-like putative metalloenzymes"/>
    <property type="match status" value="1"/>
</dbReference>
<dbReference type="InterPro" id="IPR012550">
    <property type="entry name" value="DUF1706"/>
</dbReference>
<dbReference type="AlphaFoldDB" id="A0A3Q8S890"/>
<reference evidence="1 2" key="1">
    <citation type="journal article" date="2020" name="Int. J. Syst. Evol. Microbiol.">
        <title>Description of Erysipelothrix piscisicarius sp. nov., an emergent fish pathogen, and assessment of virulence using a tiger barb (Puntigrus tetrazona) infection model.</title>
        <authorList>
            <person name="Pomaranski E.K."/>
            <person name="Griffin M.J."/>
            <person name="Camus A.C."/>
            <person name="Armwood A.R."/>
            <person name="Shelley J."/>
            <person name="Waldbieser G.C."/>
            <person name="LaFrentz B.R."/>
            <person name="Garcia J.C."/>
            <person name="Yanong R."/>
            <person name="Soto E."/>
        </authorList>
    </citation>
    <scope>NUCLEOTIDE SEQUENCE [LARGE SCALE GENOMIC DNA]</scope>
    <source>
        <strain evidence="1 2">15TAL0474</strain>
    </source>
</reference>
<dbReference type="RefSeq" id="WP_125164821.1">
    <property type="nucleotide sequence ID" value="NZ_CP034234.1"/>
</dbReference>
<evidence type="ECO:0000313" key="2">
    <source>
        <dbReference type="Proteomes" id="UP000278804"/>
    </source>
</evidence>
<dbReference type="PANTHER" id="PTHR40658:SF4">
    <property type="entry name" value="HYPOTHETICAL CYTOSOLIC PROTEIN"/>
    <property type="match status" value="1"/>
</dbReference>
<dbReference type="Pfam" id="PF08020">
    <property type="entry name" value="DUF1706"/>
    <property type="match status" value="1"/>
</dbReference>
<name>A0A3Q8S890_9FIRM</name>
<dbReference type="KEGG" id="eri:EEI45_08010"/>
<sequence length="174" mass="20266">MARPQTKEALLEAANLNFNKLMSYIDALSEQERHATFVLEDRDRNLRDVLCHLIEWHKMLAGWYQVGVVENGMPDIPAKGYTWKTTPELNQKIWEAYQNTSLEAALQELKKTHTEIVALIPQHSQESLFDRKVYPFTKTTTLGAYFISGTSSHYDWALKKLRKHYKALKRDIID</sequence>
<organism evidence="1 2">
    <name type="scientific">Erysipelothrix piscisicarius</name>
    <dbReference type="NCBI Taxonomy" id="2485784"/>
    <lineage>
        <taxon>Bacteria</taxon>
        <taxon>Bacillati</taxon>
        <taxon>Bacillota</taxon>
        <taxon>Erysipelotrichia</taxon>
        <taxon>Erysipelotrichales</taxon>
        <taxon>Erysipelotrichaceae</taxon>
        <taxon>Erysipelothrix</taxon>
    </lineage>
</organism>